<reference evidence="2" key="1">
    <citation type="submission" date="2019-08" db="EMBL/GenBank/DDBJ databases">
        <title>The genome of the North American firefly Photinus pyralis.</title>
        <authorList>
            <consortium name="Photinus pyralis genome working group"/>
            <person name="Fallon T.R."/>
            <person name="Sander Lower S.E."/>
            <person name="Weng J.-K."/>
        </authorList>
    </citation>
    <scope>NUCLEOTIDE SEQUENCE</scope>
    <source>
        <strain evidence="2">TRF0915ILg1</strain>
        <tissue evidence="2">Whole body</tissue>
    </source>
</reference>
<feature type="non-terminal residue" evidence="2">
    <location>
        <position position="1"/>
    </location>
</feature>
<evidence type="ECO:0000256" key="1">
    <source>
        <dbReference type="SAM" id="MobiDB-lite"/>
    </source>
</evidence>
<feature type="non-terminal residue" evidence="2">
    <location>
        <position position="76"/>
    </location>
</feature>
<name>A0A8K0G4N0_IGNLU</name>
<evidence type="ECO:0000313" key="2">
    <source>
        <dbReference type="EMBL" id="KAF2888282.1"/>
    </source>
</evidence>
<dbReference type="EMBL" id="VTPC01078542">
    <property type="protein sequence ID" value="KAF2888282.1"/>
    <property type="molecule type" value="Genomic_DNA"/>
</dbReference>
<sequence>CAPSNEGPSSSAPTAVDQPFVPFSHNSNEESPVPGRRTPLGTVGLGGFYFQGVCGPNLSGHAPPSDENSPEPGGSN</sequence>
<keyword evidence="3" id="KW-1185">Reference proteome</keyword>
<protein>
    <submittedName>
        <fullName evidence="2">Uncharacterized protein</fullName>
    </submittedName>
</protein>
<dbReference type="Proteomes" id="UP000801492">
    <property type="component" value="Unassembled WGS sequence"/>
</dbReference>
<dbReference type="OrthoDB" id="10011855at2759"/>
<accession>A0A8K0G4N0</accession>
<dbReference type="AlphaFoldDB" id="A0A8K0G4N0"/>
<organism evidence="2 3">
    <name type="scientific">Ignelater luminosus</name>
    <name type="common">Cucubano</name>
    <name type="synonym">Pyrophorus luminosus</name>
    <dbReference type="NCBI Taxonomy" id="2038154"/>
    <lineage>
        <taxon>Eukaryota</taxon>
        <taxon>Metazoa</taxon>
        <taxon>Ecdysozoa</taxon>
        <taxon>Arthropoda</taxon>
        <taxon>Hexapoda</taxon>
        <taxon>Insecta</taxon>
        <taxon>Pterygota</taxon>
        <taxon>Neoptera</taxon>
        <taxon>Endopterygota</taxon>
        <taxon>Coleoptera</taxon>
        <taxon>Polyphaga</taxon>
        <taxon>Elateriformia</taxon>
        <taxon>Elateroidea</taxon>
        <taxon>Elateridae</taxon>
        <taxon>Agrypninae</taxon>
        <taxon>Pyrophorini</taxon>
        <taxon>Ignelater</taxon>
    </lineage>
</organism>
<feature type="compositionally biased region" description="Polar residues" evidence="1">
    <location>
        <begin position="1"/>
        <end position="13"/>
    </location>
</feature>
<comment type="caution">
    <text evidence="2">The sequence shown here is derived from an EMBL/GenBank/DDBJ whole genome shotgun (WGS) entry which is preliminary data.</text>
</comment>
<evidence type="ECO:0000313" key="3">
    <source>
        <dbReference type="Proteomes" id="UP000801492"/>
    </source>
</evidence>
<gene>
    <name evidence="2" type="ORF">ILUMI_17891</name>
</gene>
<proteinExistence type="predicted"/>
<feature type="region of interest" description="Disordered" evidence="1">
    <location>
        <begin position="1"/>
        <end position="41"/>
    </location>
</feature>
<feature type="region of interest" description="Disordered" evidence="1">
    <location>
        <begin position="53"/>
        <end position="76"/>
    </location>
</feature>